<protein>
    <recommendedName>
        <fullName evidence="1">HMA domain-containing protein</fullName>
    </recommendedName>
</protein>
<dbReference type="AlphaFoldDB" id="A0A0G0ZE55"/>
<dbReference type="EMBL" id="LCDD01000010">
    <property type="protein sequence ID" value="KKS47005.1"/>
    <property type="molecule type" value="Genomic_DNA"/>
</dbReference>
<dbReference type="SUPFAM" id="SSF55008">
    <property type="entry name" value="HMA, heavy metal-associated domain"/>
    <property type="match status" value="1"/>
</dbReference>
<dbReference type="GO" id="GO:0046872">
    <property type="term" value="F:metal ion binding"/>
    <property type="evidence" value="ECO:0007669"/>
    <property type="project" value="InterPro"/>
</dbReference>
<feature type="domain" description="HMA" evidence="1">
    <location>
        <begin position="5"/>
        <end position="69"/>
    </location>
</feature>
<evidence type="ECO:0000313" key="3">
    <source>
        <dbReference type="Proteomes" id="UP000034320"/>
    </source>
</evidence>
<evidence type="ECO:0000259" key="1">
    <source>
        <dbReference type="PROSITE" id="PS50846"/>
    </source>
</evidence>
<name>A0A0G0ZE55_9BACT</name>
<gene>
    <name evidence="2" type="ORF">UV09_C0010G0015</name>
</gene>
<dbReference type="CDD" id="cd00371">
    <property type="entry name" value="HMA"/>
    <property type="match status" value="1"/>
</dbReference>
<dbReference type="Pfam" id="PF00403">
    <property type="entry name" value="HMA"/>
    <property type="match status" value="1"/>
</dbReference>
<reference evidence="2 3" key="1">
    <citation type="journal article" date="2015" name="Nature">
        <title>rRNA introns, odd ribosomes, and small enigmatic genomes across a large radiation of phyla.</title>
        <authorList>
            <person name="Brown C.T."/>
            <person name="Hug L.A."/>
            <person name="Thomas B.C."/>
            <person name="Sharon I."/>
            <person name="Castelle C.J."/>
            <person name="Singh A."/>
            <person name="Wilkins M.J."/>
            <person name="Williams K.H."/>
            <person name="Banfield J.F."/>
        </authorList>
    </citation>
    <scope>NUCLEOTIDE SEQUENCE [LARGE SCALE GENOMIC DNA]</scope>
</reference>
<dbReference type="PROSITE" id="PS50846">
    <property type="entry name" value="HMA_2"/>
    <property type="match status" value="1"/>
</dbReference>
<proteinExistence type="predicted"/>
<organism evidence="2 3">
    <name type="scientific">Candidatus Gottesmanbacteria bacterium GW2011_GWA2_42_18</name>
    <dbReference type="NCBI Taxonomy" id="1618442"/>
    <lineage>
        <taxon>Bacteria</taxon>
        <taxon>Candidatus Gottesmaniibacteriota</taxon>
    </lineage>
</organism>
<dbReference type="Gene3D" id="3.30.70.100">
    <property type="match status" value="1"/>
</dbReference>
<dbReference type="InterPro" id="IPR036163">
    <property type="entry name" value="HMA_dom_sf"/>
</dbReference>
<dbReference type="InterPro" id="IPR006121">
    <property type="entry name" value="HMA_dom"/>
</dbReference>
<comment type="caution">
    <text evidence="2">The sequence shown here is derived from an EMBL/GenBank/DDBJ whole genome shotgun (WGS) entry which is preliminary data.</text>
</comment>
<evidence type="ECO:0000313" key="2">
    <source>
        <dbReference type="EMBL" id="KKS47005.1"/>
    </source>
</evidence>
<accession>A0A0G0ZE55</accession>
<sequence length="70" mass="7742">MADIHTLKFTVSGITCDACLKLIKRRVNAIEGVMDINLDSEGVATLTARREIDIMEITKALDDTDYRVSA</sequence>
<dbReference type="Proteomes" id="UP000034320">
    <property type="component" value="Unassembled WGS sequence"/>
</dbReference>